<protein>
    <submittedName>
        <fullName evidence="9">ABC-type hemin transport system, pemease component</fullName>
    </submittedName>
</protein>
<dbReference type="EMBL" id="AAMX01000012">
    <property type="protein sequence ID" value="EAQ31721.1"/>
    <property type="molecule type" value="Genomic_DNA"/>
</dbReference>
<dbReference type="SUPFAM" id="SSF81345">
    <property type="entry name" value="ABC transporter involved in vitamin B12 uptake, BtuC"/>
    <property type="match status" value="1"/>
</dbReference>
<dbReference type="Gene3D" id="1.10.3470.10">
    <property type="entry name" value="ABC transporter involved in vitamin B12 uptake, BtuC"/>
    <property type="match status" value="1"/>
</dbReference>
<comment type="caution">
    <text evidence="9">The sequence shown here is derived from an EMBL/GenBank/DDBJ whole genome shotgun (WGS) entry which is preliminary data.</text>
</comment>
<feature type="transmembrane region" description="Helical" evidence="8">
    <location>
        <begin position="282"/>
        <end position="304"/>
    </location>
</feature>
<feature type="transmembrane region" description="Helical" evidence="8">
    <location>
        <begin position="94"/>
        <end position="116"/>
    </location>
</feature>
<accession>A0ABM9WLF3</accession>
<evidence type="ECO:0000313" key="10">
    <source>
        <dbReference type="Proteomes" id="UP000016543"/>
    </source>
</evidence>
<keyword evidence="7 8" id="KW-0472">Membrane</keyword>
<dbReference type="InterPro" id="IPR037294">
    <property type="entry name" value="ABC_BtuC-like"/>
</dbReference>
<evidence type="ECO:0000256" key="5">
    <source>
        <dbReference type="ARBA" id="ARBA00022692"/>
    </source>
</evidence>
<comment type="subcellular location">
    <subcellularLocation>
        <location evidence="1">Cell membrane</location>
        <topology evidence="1">Multi-pass membrane protein</topology>
    </subcellularLocation>
</comment>
<feature type="transmembrane region" description="Helical" evidence="8">
    <location>
        <begin position="245"/>
        <end position="270"/>
    </location>
</feature>
<feature type="transmembrane region" description="Helical" evidence="8">
    <location>
        <begin position="311"/>
        <end position="332"/>
    </location>
</feature>
<evidence type="ECO:0000256" key="1">
    <source>
        <dbReference type="ARBA" id="ARBA00004651"/>
    </source>
</evidence>
<keyword evidence="5 8" id="KW-0812">Transmembrane</keyword>
<gene>
    <name evidence="9" type="ORF">OS145_06454</name>
</gene>
<evidence type="ECO:0000256" key="7">
    <source>
        <dbReference type="ARBA" id="ARBA00023136"/>
    </source>
</evidence>
<comment type="similarity">
    <text evidence="2">Belongs to the binding-protein-dependent transport system permease family. FecCD subfamily.</text>
</comment>
<dbReference type="PANTHER" id="PTHR30472:SF25">
    <property type="entry name" value="ABC TRANSPORTER PERMEASE PROTEIN MJ0876-RELATED"/>
    <property type="match status" value="1"/>
</dbReference>
<dbReference type="Proteomes" id="UP000016543">
    <property type="component" value="Unassembled WGS sequence"/>
</dbReference>
<feature type="transmembrane region" description="Helical" evidence="8">
    <location>
        <begin position="122"/>
        <end position="142"/>
    </location>
</feature>
<feature type="transmembrane region" description="Helical" evidence="8">
    <location>
        <begin position="154"/>
        <end position="176"/>
    </location>
</feature>
<keyword evidence="6 8" id="KW-1133">Transmembrane helix</keyword>
<keyword evidence="10" id="KW-1185">Reference proteome</keyword>
<dbReference type="Pfam" id="PF01032">
    <property type="entry name" value="FecCD"/>
    <property type="match status" value="1"/>
</dbReference>
<keyword evidence="3" id="KW-0813">Transport</keyword>
<reference evidence="9 10" key="1">
    <citation type="submission" date="2006-01" db="EMBL/GenBank/DDBJ databases">
        <authorList>
            <person name="Brettar I."/>
            <person name="Hofle M."/>
            <person name="Ferriera S."/>
            <person name="Johnson J."/>
            <person name="Kravitz S."/>
            <person name="Halpern A."/>
            <person name="Remington K."/>
            <person name="Beeson K."/>
            <person name="Tran B."/>
            <person name="Rogers Y.-H."/>
            <person name="Friedman R."/>
            <person name="Venter J.C."/>
        </authorList>
    </citation>
    <scope>NUCLEOTIDE SEQUENCE [LARGE SCALE GENOMIC DNA]</scope>
    <source>
        <strain evidence="9 10">OS145</strain>
    </source>
</reference>
<dbReference type="InterPro" id="IPR000522">
    <property type="entry name" value="ABC_transptr_permease_BtuC"/>
</dbReference>
<evidence type="ECO:0000256" key="6">
    <source>
        <dbReference type="ARBA" id="ARBA00022989"/>
    </source>
</evidence>
<evidence type="ECO:0000256" key="4">
    <source>
        <dbReference type="ARBA" id="ARBA00022475"/>
    </source>
</evidence>
<proteinExistence type="inferred from homology"/>
<feature type="transmembrane region" description="Helical" evidence="8">
    <location>
        <begin position="62"/>
        <end position="82"/>
    </location>
</feature>
<evidence type="ECO:0000256" key="3">
    <source>
        <dbReference type="ARBA" id="ARBA00022448"/>
    </source>
</evidence>
<keyword evidence="4" id="KW-1003">Cell membrane</keyword>
<dbReference type="PANTHER" id="PTHR30472">
    <property type="entry name" value="FERRIC ENTEROBACTIN TRANSPORT SYSTEM PERMEASE PROTEIN"/>
    <property type="match status" value="1"/>
</dbReference>
<name>A0ABM9WLF3_9GAMM</name>
<evidence type="ECO:0000256" key="2">
    <source>
        <dbReference type="ARBA" id="ARBA00007935"/>
    </source>
</evidence>
<feature type="transmembrane region" description="Helical" evidence="8">
    <location>
        <begin position="196"/>
        <end position="217"/>
    </location>
</feature>
<sequence>MLMTFERRRWLIAGTLGILASSWLLLSSGPVLSDWRLPLMWLPGFGTPMSELEQTVVTQLRLPRLVLGLLVGAVLAQSGTAMQTLCRNPLADPGLIGISGGAAVFALAVIALGEQIGLQGSVWVSLAAFLGALVTTFVVYRLAGGKTGVDVATLLLAGVAINALAGSLLGLLSYYADDDALRLMSFWQMGSLAGASWQQLPLGVVLMGVSSIALFMLRKPINTLLLGERQARYLGVNTVSLKRQLIIWVALGVGGAVALTGMIGFVGLIIPHIARMLVGANIRWLMPVSMLFGAAVLVLTDWIAKTIVAPAELPIGIITAAVGAPFFIYLLIQQKRRLHAGY</sequence>
<evidence type="ECO:0000256" key="8">
    <source>
        <dbReference type="SAM" id="Phobius"/>
    </source>
</evidence>
<evidence type="ECO:0000313" key="9">
    <source>
        <dbReference type="EMBL" id="EAQ31721.1"/>
    </source>
</evidence>
<organism evidence="9 10">
    <name type="scientific">Idiomarina baltica OS145</name>
    <dbReference type="NCBI Taxonomy" id="314276"/>
    <lineage>
        <taxon>Bacteria</taxon>
        <taxon>Pseudomonadati</taxon>
        <taxon>Pseudomonadota</taxon>
        <taxon>Gammaproteobacteria</taxon>
        <taxon>Alteromonadales</taxon>
        <taxon>Idiomarinaceae</taxon>
        <taxon>Idiomarina</taxon>
    </lineage>
</organism>
<dbReference type="CDD" id="cd06550">
    <property type="entry name" value="TM_ABC_iron-siderophores_like"/>
    <property type="match status" value="1"/>
</dbReference>